<organism evidence="2 3">
    <name type="scientific">Mycena chlorophos</name>
    <name type="common">Agaric fungus</name>
    <name type="synonym">Agaricus chlorophos</name>
    <dbReference type="NCBI Taxonomy" id="658473"/>
    <lineage>
        <taxon>Eukaryota</taxon>
        <taxon>Fungi</taxon>
        <taxon>Dikarya</taxon>
        <taxon>Basidiomycota</taxon>
        <taxon>Agaricomycotina</taxon>
        <taxon>Agaricomycetes</taxon>
        <taxon>Agaricomycetidae</taxon>
        <taxon>Agaricales</taxon>
        <taxon>Marasmiineae</taxon>
        <taxon>Mycenaceae</taxon>
        <taxon>Mycena</taxon>
    </lineage>
</organism>
<accession>A0ABQ0L8E7</accession>
<evidence type="ECO:0000313" key="3">
    <source>
        <dbReference type="Proteomes" id="UP000815677"/>
    </source>
</evidence>
<gene>
    <name evidence="2" type="ORF">MCHLO_04712</name>
</gene>
<proteinExistence type="predicted"/>
<reference evidence="2" key="1">
    <citation type="submission" date="2014-09" db="EMBL/GenBank/DDBJ databases">
        <title>Genome sequence of the luminous mushroom Mycena chlorophos for searching fungal bioluminescence genes.</title>
        <authorList>
            <person name="Tanaka Y."/>
            <person name="Kasuga D."/>
            <person name="Oba Y."/>
            <person name="Hase S."/>
            <person name="Sato K."/>
            <person name="Oba Y."/>
            <person name="Sakakibara Y."/>
        </authorList>
    </citation>
    <scope>NUCLEOTIDE SEQUENCE</scope>
</reference>
<sequence>MPDDSPFPKLTIPPFSQATEVASFDAGGSVAHLLEDVGPGLRHGWSCPQGADELGTKTARLSRVTGVPEADERSGSSIDGLSGSTSSIPVSSRRTYYMPNASPTARLSRVTGLPEADGGSCSAVLLAI</sequence>
<evidence type="ECO:0000256" key="1">
    <source>
        <dbReference type="SAM" id="MobiDB-lite"/>
    </source>
</evidence>
<name>A0ABQ0L8E7_MYCCL</name>
<evidence type="ECO:0000313" key="2">
    <source>
        <dbReference type="EMBL" id="GAT47247.1"/>
    </source>
</evidence>
<dbReference type="EMBL" id="DF843239">
    <property type="protein sequence ID" value="GAT47247.1"/>
    <property type="molecule type" value="Genomic_DNA"/>
</dbReference>
<keyword evidence="3" id="KW-1185">Reference proteome</keyword>
<protein>
    <submittedName>
        <fullName evidence="2">Uncharacterized protein</fullName>
    </submittedName>
</protein>
<dbReference type="Proteomes" id="UP000815677">
    <property type="component" value="Unassembled WGS sequence"/>
</dbReference>
<feature type="compositionally biased region" description="Low complexity" evidence="1">
    <location>
        <begin position="75"/>
        <end position="87"/>
    </location>
</feature>
<feature type="region of interest" description="Disordered" evidence="1">
    <location>
        <begin position="63"/>
        <end position="89"/>
    </location>
</feature>